<organism evidence="1">
    <name type="scientific">Tetraodon nigroviridis</name>
    <name type="common">Spotted green pufferfish</name>
    <name type="synonym">Chelonodon nigroviridis</name>
    <dbReference type="NCBI Taxonomy" id="99883"/>
    <lineage>
        <taxon>Eukaryota</taxon>
        <taxon>Metazoa</taxon>
        <taxon>Chordata</taxon>
        <taxon>Craniata</taxon>
        <taxon>Vertebrata</taxon>
        <taxon>Euteleostomi</taxon>
        <taxon>Actinopterygii</taxon>
        <taxon>Neopterygii</taxon>
        <taxon>Teleostei</taxon>
        <taxon>Neoteleostei</taxon>
        <taxon>Acanthomorphata</taxon>
        <taxon>Eupercaria</taxon>
        <taxon>Tetraodontiformes</taxon>
        <taxon>Tetradontoidea</taxon>
        <taxon>Tetraodontidae</taxon>
        <taxon>Tetraodon</taxon>
    </lineage>
</organism>
<feature type="non-terminal residue" evidence="1">
    <location>
        <position position="108"/>
    </location>
</feature>
<gene>
    <name evidence="1" type="ORF">GSTENG00006064001</name>
</gene>
<protein>
    <submittedName>
        <fullName evidence="1">(spotted green pufferfish) hypothetical protein</fullName>
    </submittedName>
</protein>
<proteinExistence type="predicted"/>
<dbReference type="InterPro" id="IPR013783">
    <property type="entry name" value="Ig-like_fold"/>
</dbReference>
<accession>Q4T6X5</accession>
<reference evidence="1" key="1">
    <citation type="journal article" date="2004" name="Nature">
        <title>Genome duplication in the teleost fish Tetraodon nigroviridis reveals the early vertebrate proto-karyotype.</title>
        <authorList>
            <person name="Jaillon O."/>
            <person name="Aury J.-M."/>
            <person name="Brunet F."/>
            <person name="Petit J.-L."/>
            <person name="Stange-Thomann N."/>
            <person name="Mauceli E."/>
            <person name="Bouneau L."/>
            <person name="Fischer C."/>
            <person name="Ozouf-Costaz C."/>
            <person name="Bernot A."/>
            <person name="Nicaud S."/>
            <person name="Jaffe D."/>
            <person name="Fisher S."/>
            <person name="Lutfalla G."/>
            <person name="Dossat C."/>
            <person name="Segurens B."/>
            <person name="Dasilva C."/>
            <person name="Salanoubat M."/>
            <person name="Levy M."/>
            <person name="Boudet N."/>
            <person name="Castellano S."/>
            <person name="Anthouard V."/>
            <person name="Jubin C."/>
            <person name="Castelli V."/>
            <person name="Katinka M."/>
            <person name="Vacherie B."/>
            <person name="Biemont C."/>
            <person name="Skalli Z."/>
            <person name="Cattolico L."/>
            <person name="Poulain J."/>
            <person name="De Berardinis V."/>
            <person name="Cruaud C."/>
            <person name="Duprat S."/>
            <person name="Brottier P."/>
            <person name="Coutanceau J.-P."/>
            <person name="Gouzy J."/>
            <person name="Parra G."/>
            <person name="Lardier G."/>
            <person name="Chapple C."/>
            <person name="McKernan K.J."/>
            <person name="McEwan P."/>
            <person name="Bosak S."/>
            <person name="Kellis M."/>
            <person name="Volff J.-N."/>
            <person name="Guigo R."/>
            <person name="Zody M.C."/>
            <person name="Mesirov J."/>
            <person name="Lindblad-Toh K."/>
            <person name="Birren B."/>
            <person name="Nusbaum C."/>
            <person name="Kahn D."/>
            <person name="Robinson-Rechavi M."/>
            <person name="Laudet V."/>
            <person name="Schachter V."/>
            <person name="Quetier F."/>
            <person name="Saurin W."/>
            <person name="Scarpelli C."/>
            <person name="Wincker P."/>
            <person name="Lander E.S."/>
            <person name="Weissenbach J."/>
            <person name="Roest Crollius H."/>
        </authorList>
    </citation>
    <scope>NUCLEOTIDE SEQUENCE [LARGE SCALE GENOMIC DNA]</scope>
</reference>
<reference evidence="1" key="2">
    <citation type="submission" date="2004-02" db="EMBL/GenBank/DDBJ databases">
        <authorList>
            <consortium name="Genoscope"/>
            <consortium name="Whitehead Institute Centre for Genome Research"/>
        </authorList>
    </citation>
    <scope>NUCLEOTIDE SEQUENCE</scope>
</reference>
<dbReference type="InterPro" id="IPR036179">
    <property type="entry name" value="Ig-like_dom_sf"/>
</dbReference>
<dbReference type="Gene3D" id="2.60.40.10">
    <property type="entry name" value="Immunoglobulins"/>
    <property type="match status" value="1"/>
</dbReference>
<dbReference type="SUPFAM" id="SSF48726">
    <property type="entry name" value="Immunoglobulin"/>
    <property type="match status" value="1"/>
</dbReference>
<evidence type="ECO:0000313" key="1">
    <source>
        <dbReference type="EMBL" id="CAF91357.1"/>
    </source>
</evidence>
<dbReference type="AlphaFoldDB" id="Q4T6X5"/>
<dbReference type="KEGG" id="tng:GSTEN00006064G001"/>
<name>Q4T6X5_TETNG</name>
<sequence>HKGRNNQCEKETNTCLYSLSMKNLDISQTGTYYCAVAACGRILFGGGATLECEESTRGRQAPLCSCEGQTAQHITEAEEQSARVCVLQRKAIDFCFLFVFVPAHHKDC</sequence>
<dbReference type="OrthoDB" id="6370831at2759"/>
<comment type="caution">
    <text evidence="1">The sequence shown here is derived from an EMBL/GenBank/DDBJ whole genome shotgun (WGS) entry which is preliminary data.</text>
</comment>
<dbReference type="EMBL" id="CAAE01008512">
    <property type="protein sequence ID" value="CAF91357.1"/>
    <property type="molecule type" value="Genomic_DNA"/>
</dbReference>